<evidence type="ECO:0000256" key="6">
    <source>
        <dbReference type="ARBA" id="ARBA00022837"/>
    </source>
</evidence>
<evidence type="ECO:0000256" key="1">
    <source>
        <dbReference type="ARBA" id="ARBA00001913"/>
    </source>
</evidence>
<keyword evidence="11" id="KW-1185">Reference proteome</keyword>
<dbReference type="STRING" id="504800.SAMN04488085_104361"/>
<dbReference type="PANTHER" id="PTHR40088">
    <property type="entry name" value="PECTATE LYASE (EUROFUNG)"/>
    <property type="match status" value="1"/>
</dbReference>
<comment type="cofactor">
    <cofactor evidence="1">
        <name>Ca(2+)</name>
        <dbReference type="ChEBI" id="CHEBI:29108"/>
    </cofactor>
</comment>
<dbReference type="PANTHER" id="PTHR40088:SF1">
    <property type="entry name" value="PECTATE LYASE PEL9"/>
    <property type="match status" value="1"/>
</dbReference>
<evidence type="ECO:0000256" key="9">
    <source>
        <dbReference type="SAM" id="MobiDB-lite"/>
    </source>
</evidence>
<keyword evidence="5" id="KW-0732">Signal</keyword>
<reference evidence="10 11" key="1">
    <citation type="submission" date="2016-10" db="EMBL/GenBank/DDBJ databases">
        <authorList>
            <person name="de Groot N.N."/>
        </authorList>
    </citation>
    <scope>NUCLEOTIDE SEQUENCE [LARGE SCALE GENOMIC DNA]</scope>
    <source>
        <strain evidence="10 11">DSM 45317</strain>
    </source>
</reference>
<feature type="region of interest" description="Disordered" evidence="9">
    <location>
        <begin position="38"/>
        <end position="76"/>
    </location>
</feature>
<comment type="subcellular location">
    <subcellularLocation>
        <location evidence="2">Secreted</location>
    </subcellularLocation>
</comment>
<evidence type="ECO:0000256" key="8">
    <source>
        <dbReference type="ARBA" id="ARBA00038263"/>
    </source>
</evidence>
<evidence type="ECO:0000256" key="2">
    <source>
        <dbReference type="ARBA" id="ARBA00004613"/>
    </source>
</evidence>
<dbReference type="Proteomes" id="UP000199152">
    <property type="component" value="Unassembled WGS sequence"/>
</dbReference>
<name>A0A1I4DF92_9ACTN</name>
<dbReference type="GO" id="GO:0046872">
    <property type="term" value="F:metal ion binding"/>
    <property type="evidence" value="ECO:0007669"/>
    <property type="project" value="UniProtKB-KW"/>
</dbReference>
<dbReference type="InParanoid" id="A0A1I4DF92"/>
<feature type="region of interest" description="Disordered" evidence="9">
    <location>
        <begin position="326"/>
        <end position="356"/>
    </location>
</feature>
<dbReference type="SUPFAM" id="SSF51126">
    <property type="entry name" value="Pectin lyase-like"/>
    <property type="match status" value="1"/>
</dbReference>
<accession>A0A1I4DF92</accession>
<keyword evidence="4" id="KW-0479">Metal-binding</keyword>
<dbReference type="OrthoDB" id="9765222at2"/>
<evidence type="ECO:0008006" key="12">
    <source>
        <dbReference type="Google" id="ProtNLM"/>
    </source>
</evidence>
<dbReference type="GO" id="GO:0016837">
    <property type="term" value="F:carbon-oxygen lyase activity, acting on polysaccharides"/>
    <property type="evidence" value="ECO:0007669"/>
    <property type="project" value="TreeGrafter"/>
</dbReference>
<keyword evidence="7" id="KW-0456">Lyase</keyword>
<evidence type="ECO:0000256" key="5">
    <source>
        <dbReference type="ARBA" id="ARBA00022729"/>
    </source>
</evidence>
<dbReference type="GO" id="GO:0005576">
    <property type="term" value="C:extracellular region"/>
    <property type="evidence" value="ECO:0007669"/>
    <property type="project" value="UniProtKB-SubCell"/>
</dbReference>
<protein>
    <recommendedName>
        <fullName evidence="12">DUF1565 domain-containing protein</fullName>
    </recommendedName>
</protein>
<dbReference type="Gene3D" id="2.160.20.10">
    <property type="entry name" value="Single-stranded right-handed beta-helix, Pectin lyase-like"/>
    <property type="match status" value="1"/>
</dbReference>
<dbReference type="EMBL" id="FOSW01000004">
    <property type="protein sequence ID" value="SFK92122.1"/>
    <property type="molecule type" value="Genomic_DNA"/>
</dbReference>
<evidence type="ECO:0000313" key="10">
    <source>
        <dbReference type="EMBL" id="SFK92122.1"/>
    </source>
</evidence>
<dbReference type="InterPro" id="IPR011050">
    <property type="entry name" value="Pectin_lyase_fold/virulence"/>
</dbReference>
<dbReference type="RefSeq" id="WP_143087134.1">
    <property type="nucleotide sequence ID" value="NZ_FOSW01000004.1"/>
</dbReference>
<sequence length="371" mass="39183">MADPSAEGRRGRRAVLLLGLLLVAVLLAGGVVLATRDGGSGSPQAPPGRPAPEAVGAGEQYAVSPDGDDDASGRPDAPWRTLEHALSRLGPGDVLVVGDGRYRENIDLDLRAGTPEAPVRVVAAADARPVVVGLLWLADLSWWDIRGLNVTWDEDNDADEHMVKLTDGEGWRFADAELWGARSFAALLVDGEPQEFTLSGLYVHDTYPSNETNQDHLVYLNCGTGGGVLERSILAHSSNGRAIKIGGPRRGSGEVGDIVVRYVTMVDNRGPSNVQLAYETSDVVIENSILVGAAAGRPNVTAFGLDGAGNTVRDSLGWESTGMLEDVDGLSDGGGNVRRDPRLSGPGSARPYFPADEQARAYGRWAGVDDE</sequence>
<dbReference type="InterPro" id="IPR012334">
    <property type="entry name" value="Pectin_lyas_fold"/>
</dbReference>
<evidence type="ECO:0000256" key="7">
    <source>
        <dbReference type="ARBA" id="ARBA00023239"/>
    </source>
</evidence>
<evidence type="ECO:0000256" key="3">
    <source>
        <dbReference type="ARBA" id="ARBA00022525"/>
    </source>
</evidence>
<keyword evidence="3" id="KW-0964">Secreted</keyword>
<evidence type="ECO:0000313" key="11">
    <source>
        <dbReference type="Proteomes" id="UP000199152"/>
    </source>
</evidence>
<dbReference type="AlphaFoldDB" id="A0A1I4DF92"/>
<keyword evidence="6" id="KW-0106">Calcium</keyword>
<dbReference type="InterPro" id="IPR052052">
    <property type="entry name" value="Polysaccharide_Lyase_9"/>
</dbReference>
<comment type="similarity">
    <text evidence="8">Belongs to the polysaccharide lyase 9 family.</text>
</comment>
<organism evidence="10 11">
    <name type="scientific">Geodermatophilus ruber</name>
    <dbReference type="NCBI Taxonomy" id="504800"/>
    <lineage>
        <taxon>Bacteria</taxon>
        <taxon>Bacillati</taxon>
        <taxon>Actinomycetota</taxon>
        <taxon>Actinomycetes</taxon>
        <taxon>Geodermatophilales</taxon>
        <taxon>Geodermatophilaceae</taxon>
        <taxon>Geodermatophilus</taxon>
    </lineage>
</organism>
<evidence type="ECO:0000256" key="4">
    <source>
        <dbReference type="ARBA" id="ARBA00022723"/>
    </source>
</evidence>
<gene>
    <name evidence="10" type="ORF">SAMN04488085_104361</name>
</gene>
<proteinExistence type="inferred from homology"/>